<feature type="domain" description="ABC3 transporter permease C-terminal" evidence="8">
    <location>
        <begin position="508"/>
        <end position="620"/>
    </location>
</feature>
<name>A0A3E3E123_9FIRM</name>
<evidence type="ECO:0000313" key="9">
    <source>
        <dbReference type="EMBL" id="RGD75247.1"/>
    </source>
</evidence>
<dbReference type="InterPro" id="IPR003838">
    <property type="entry name" value="ABC3_permease_C"/>
</dbReference>
<evidence type="ECO:0000256" key="5">
    <source>
        <dbReference type="ARBA" id="ARBA00023136"/>
    </source>
</evidence>
<comment type="caution">
    <text evidence="9">The sequence shown here is derived from an EMBL/GenBank/DDBJ whole genome shotgun (WGS) entry which is preliminary data.</text>
</comment>
<keyword evidence="5 7" id="KW-0472">Membrane</keyword>
<keyword evidence="2" id="KW-1003">Cell membrane</keyword>
<organism evidence="9 10">
    <name type="scientific">Anaerofustis stercorihominis</name>
    <dbReference type="NCBI Taxonomy" id="214853"/>
    <lineage>
        <taxon>Bacteria</taxon>
        <taxon>Bacillati</taxon>
        <taxon>Bacillota</taxon>
        <taxon>Clostridia</taxon>
        <taxon>Eubacteriales</taxon>
        <taxon>Eubacteriaceae</taxon>
        <taxon>Anaerofustis</taxon>
    </lineage>
</organism>
<feature type="transmembrane region" description="Helical" evidence="7">
    <location>
        <begin position="1001"/>
        <end position="1019"/>
    </location>
</feature>
<dbReference type="GO" id="GO:0005886">
    <property type="term" value="C:plasma membrane"/>
    <property type="evidence" value="ECO:0007669"/>
    <property type="project" value="UniProtKB-SubCell"/>
</dbReference>
<dbReference type="InterPro" id="IPR038766">
    <property type="entry name" value="Membrane_comp_ABC_pdt"/>
</dbReference>
<feature type="transmembrane region" description="Helical" evidence="7">
    <location>
        <begin position="674"/>
        <end position="694"/>
    </location>
</feature>
<evidence type="ECO:0000256" key="2">
    <source>
        <dbReference type="ARBA" id="ARBA00022475"/>
    </source>
</evidence>
<dbReference type="EMBL" id="QUSM01000002">
    <property type="protein sequence ID" value="RGD75247.1"/>
    <property type="molecule type" value="Genomic_DNA"/>
</dbReference>
<evidence type="ECO:0000256" key="4">
    <source>
        <dbReference type="ARBA" id="ARBA00022989"/>
    </source>
</evidence>
<feature type="transmembrane region" description="Helical" evidence="7">
    <location>
        <begin position="906"/>
        <end position="926"/>
    </location>
</feature>
<feature type="domain" description="ABC3 transporter permease C-terminal" evidence="8">
    <location>
        <begin position="910"/>
        <end position="1015"/>
    </location>
</feature>
<feature type="transmembrane region" description="Helical" evidence="7">
    <location>
        <begin position="553"/>
        <end position="576"/>
    </location>
</feature>
<sequence>MKTLLKDLFREIKTTKNRFISILLITLLGVCFFVGLRVIGPQMEFTADKYFKDTNLYDINFMSTYGFNKKDVEAIKNDRNTKDIFATYSTELLLKHGDDGIVAKAFEMPNYKDINMMKYELIKGTYPNKDDECVISDNYMEFKGYKLGDVLTVEEHSGAKLKVKKLKIVGSASWSYYITDDDYGSSTLGNGSIDTFLILNKNSFDSSVYTDLYITLNNLDKVNCFSEEYENIIDNYKDNIKKVTDDRGKERLQEEKDKAYKKIKKSEDKLNKKKKETNDKLNKAKKTLDDSKAKLTKSENELKSTKKDTKSKLEKAKRDLDKAKKEIPVNEKKLKKAKEEVTKARKEFEQGKLQFEQYVAGLTAQEKEYLKDVLDKKQKELDIAEAKILKSENQIKSSQKELIKAKEKVKQGYKDLEKQRNKADSEFKKAEKQIKEGREKLNKGYRDYNKNKAKADNEFIKAENKIGKAKKKVDDLKEVKWYTLGRTANESYFSYSENSKKITSVAKVFPAIFFLVAALVCLTTMTRMVEEKRTELGILKALGFGKWAVSMKFIVYAFSASFIGSVIGLIIGFTFVPKMIYNAYRILYKTPNLITVVYPSYIALSLFIGVMCTVLSAYFACNSDLKEVSASLLRPKVMKSGRKTFLERIPAVWNKISFKWKITIRNLVRYKKRLIMSVVGIGACCGLLIAGFGLRYSISGIVDLQYNKVWNYNMETSLDTDITVKELNDIRSTFNKDKEIKDSKLFYKDTYNVEGKKKDYSFSLMVPIDKSAVNDYIYLNDYESDKTVQMPKSGVIITSRLSEIAGIKKGDIIKIKNMDDKEFEVPVVNIINNYVYHYMFLSEDYYKSTMNEDLTPNLILSRLAHNDEATYDNISKDLLKDKNINSINFNKRQADNFAEQLDSLDFVIVVIIIAAGMLAFVVMFNLDNINVSERIREIATIKVLGFYNNEVNFYIVRENIILNILGIIVGCIVGKYFHIYLMNTVAVDFVQFYKGILFSSYIYGIVLTIVFAFVVNLFLKKTLKKINMVESLKSVE</sequence>
<feature type="transmembrane region" description="Helical" evidence="7">
    <location>
        <begin position="596"/>
        <end position="621"/>
    </location>
</feature>
<feature type="transmembrane region" description="Helical" evidence="7">
    <location>
        <begin position="20"/>
        <end position="39"/>
    </location>
</feature>
<accession>A0A3E3E123</accession>
<proteinExistence type="predicted"/>
<dbReference type="Pfam" id="PF02687">
    <property type="entry name" value="FtsX"/>
    <property type="match status" value="2"/>
</dbReference>
<keyword evidence="3 7" id="KW-0812">Transmembrane</keyword>
<protein>
    <submittedName>
        <fullName evidence="9">ABC transporter permease</fullName>
    </submittedName>
</protein>
<evidence type="ECO:0000256" key="7">
    <source>
        <dbReference type="SAM" id="Phobius"/>
    </source>
</evidence>
<keyword evidence="4 7" id="KW-1133">Transmembrane helix</keyword>
<dbReference type="Gene3D" id="1.10.287.620">
    <property type="entry name" value="Helix Hairpins"/>
    <property type="match status" value="1"/>
</dbReference>
<comment type="subcellular location">
    <subcellularLocation>
        <location evidence="1">Cell membrane</location>
        <topology evidence="1">Multi-pass membrane protein</topology>
    </subcellularLocation>
</comment>
<evidence type="ECO:0000256" key="1">
    <source>
        <dbReference type="ARBA" id="ARBA00004651"/>
    </source>
</evidence>
<reference evidence="9 10" key="1">
    <citation type="submission" date="2018-08" db="EMBL/GenBank/DDBJ databases">
        <title>A genome reference for cultivated species of the human gut microbiota.</title>
        <authorList>
            <person name="Zou Y."/>
            <person name="Xue W."/>
            <person name="Luo G."/>
        </authorList>
    </citation>
    <scope>NUCLEOTIDE SEQUENCE [LARGE SCALE GENOMIC DNA]</scope>
    <source>
        <strain evidence="9 10">AM25-6</strain>
    </source>
</reference>
<dbReference type="PANTHER" id="PTHR30287">
    <property type="entry name" value="MEMBRANE COMPONENT OF PREDICTED ABC SUPERFAMILY METABOLITE UPTAKE TRANSPORTER"/>
    <property type="match status" value="1"/>
</dbReference>
<dbReference type="AlphaFoldDB" id="A0A3E3E123"/>
<dbReference type="PANTHER" id="PTHR30287:SF1">
    <property type="entry name" value="INNER MEMBRANE PROTEIN"/>
    <property type="match status" value="1"/>
</dbReference>
<feature type="region of interest" description="Disordered" evidence="6">
    <location>
        <begin position="285"/>
        <end position="322"/>
    </location>
</feature>
<dbReference type="Proteomes" id="UP000261212">
    <property type="component" value="Unassembled WGS sequence"/>
</dbReference>
<gene>
    <name evidence="9" type="ORF">DW687_02675</name>
</gene>
<evidence type="ECO:0000256" key="3">
    <source>
        <dbReference type="ARBA" id="ARBA00022692"/>
    </source>
</evidence>
<feature type="transmembrane region" description="Helical" evidence="7">
    <location>
        <begin position="960"/>
        <end position="981"/>
    </location>
</feature>
<evidence type="ECO:0000256" key="6">
    <source>
        <dbReference type="SAM" id="MobiDB-lite"/>
    </source>
</evidence>
<evidence type="ECO:0000259" key="8">
    <source>
        <dbReference type="Pfam" id="PF02687"/>
    </source>
</evidence>
<dbReference type="RefSeq" id="WP_117531422.1">
    <property type="nucleotide sequence ID" value="NZ_QUSM01000002.1"/>
</dbReference>
<evidence type="ECO:0000313" key="10">
    <source>
        <dbReference type="Proteomes" id="UP000261212"/>
    </source>
</evidence>
<feature type="transmembrane region" description="Helical" evidence="7">
    <location>
        <begin position="508"/>
        <end position="526"/>
    </location>
</feature>